<evidence type="ECO:0000313" key="1">
    <source>
        <dbReference type="EMBL" id="KAI3360980.1"/>
    </source>
</evidence>
<evidence type="ECO:0000313" key="2">
    <source>
        <dbReference type="Proteomes" id="UP000831701"/>
    </source>
</evidence>
<comment type="caution">
    <text evidence="1">The sequence shown here is derived from an EMBL/GenBank/DDBJ whole genome shotgun (WGS) entry which is preliminary data.</text>
</comment>
<proteinExistence type="predicted"/>
<dbReference type="EMBL" id="CM041546">
    <property type="protein sequence ID" value="KAI3360980.1"/>
    <property type="molecule type" value="Genomic_DNA"/>
</dbReference>
<protein>
    <submittedName>
        <fullName evidence="1">Uncharacterized protein</fullName>
    </submittedName>
</protein>
<name>A0ACB8VZ36_9TELE</name>
<dbReference type="Proteomes" id="UP000831701">
    <property type="component" value="Chromosome 16"/>
</dbReference>
<keyword evidence="2" id="KW-1185">Reference proteome</keyword>
<reference evidence="1" key="1">
    <citation type="submission" date="2022-04" db="EMBL/GenBank/DDBJ databases">
        <title>Jade perch genome.</title>
        <authorList>
            <person name="Chao B."/>
        </authorList>
    </citation>
    <scope>NUCLEOTIDE SEQUENCE</scope>
    <source>
        <strain evidence="1">CB-2022</strain>
    </source>
</reference>
<gene>
    <name evidence="1" type="ORF">L3Q82_013177</name>
</gene>
<organism evidence="1 2">
    <name type="scientific">Scortum barcoo</name>
    <name type="common">barcoo grunter</name>
    <dbReference type="NCBI Taxonomy" id="214431"/>
    <lineage>
        <taxon>Eukaryota</taxon>
        <taxon>Metazoa</taxon>
        <taxon>Chordata</taxon>
        <taxon>Craniata</taxon>
        <taxon>Vertebrata</taxon>
        <taxon>Euteleostomi</taxon>
        <taxon>Actinopterygii</taxon>
        <taxon>Neopterygii</taxon>
        <taxon>Teleostei</taxon>
        <taxon>Neoteleostei</taxon>
        <taxon>Acanthomorphata</taxon>
        <taxon>Eupercaria</taxon>
        <taxon>Centrarchiformes</taxon>
        <taxon>Terapontoidei</taxon>
        <taxon>Terapontidae</taxon>
        <taxon>Scortum</taxon>
    </lineage>
</organism>
<sequence length="293" mass="33655">MIITIPIVSLKDAREGQLMPEKFQCVYRDFYKFFVIRGKPQPLGAAQIISGLFIVILGLMFNEWPHHPLFFSLPSLVAKLSFSLNIISLFCLKDAQEGQLMPEKFQCVYKDFYKIFVIRGKPQPLGAAQIIAGLFIVILGLMFNEWRDHPLFFSLPSLVFVVSGALSFAAGQLPNMHVAKLSFSLNIISLFWSVVAICFYGFWIHEFSYWPVHELLVEIMGLIVTLLIVETLIAVFLIYWLSKAVCREHFNTLVCHFLKTHSNSRYSERNKIICNLQQPLFFLQPIVLLKQAD</sequence>
<accession>A0ACB8VZ36</accession>